<dbReference type="NCBIfam" id="TIGR02251">
    <property type="entry name" value="HIF-SF_euk"/>
    <property type="match status" value="1"/>
</dbReference>
<dbReference type="Gramene" id="TVT97982">
    <property type="protein sequence ID" value="TVT97982"/>
    <property type="gene ID" value="EJB05_56753"/>
</dbReference>
<dbReference type="Proteomes" id="UP000324897">
    <property type="component" value="Unassembled WGS sequence"/>
</dbReference>
<dbReference type="InterPro" id="IPR050365">
    <property type="entry name" value="TIM50"/>
</dbReference>
<dbReference type="SUPFAM" id="SSF53098">
    <property type="entry name" value="Ribonuclease H-like"/>
    <property type="match status" value="1"/>
</dbReference>
<dbReference type="GO" id="GO:0016791">
    <property type="term" value="F:phosphatase activity"/>
    <property type="evidence" value="ECO:0007669"/>
    <property type="project" value="InterPro"/>
</dbReference>
<feature type="compositionally biased region" description="Polar residues" evidence="1">
    <location>
        <begin position="15"/>
        <end position="36"/>
    </location>
</feature>
<feature type="region of interest" description="Disordered" evidence="1">
    <location>
        <begin position="1"/>
        <end position="238"/>
    </location>
</feature>
<dbReference type="GO" id="GO:0003676">
    <property type="term" value="F:nucleic acid binding"/>
    <property type="evidence" value="ECO:0007669"/>
    <property type="project" value="InterPro"/>
</dbReference>
<dbReference type="Gene3D" id="3.30.420.10">
    <property type="entry name" value="Ribonuclease H-like superfamily/Ribonuclease H"/>
    <property type="match status" value="1"/>
</dbReference>
<feature type="compositionally biased region" description="Pro residues" evidence="1">
    <location>
        <begin position="67"/>
        <end position="84"/>
    </location>
</feature>
<dbReference type="InterPro" id="IPR036412">
    <property type="entry name" value="HAD-like_sf"/>
</dbReference>
<dbReference type="SUPFAM" id="SSF48371">
    <property type="entry name" value="ARM repeat"/>
    <property type="match status" value="1"/>
</dbReference>
<dbReference type="InterPro" id="IPR004274">
    <property type="entry name" value="FCP1_dom"/>
</dbReference>
<dbReference type="InterPro" id="IPR036397">
    <property type="entry name" value="RNaseH_sf"/>
</dbReference>
<dbReference type="InterPro" id="IPR016024">
    <property type="entry name" value="ARM-type_fold"/>
</dbReference>
<dbReference type="Pfam" id="PF13456">
    <property type="entry name" value="RVT_3"/>
    <property type="match status" value="1"/>
</dbReference>
<dbReference type="InterPro" id="IPR011948">
    <property type="entry name" value="Dullard_phosphatase"/>
</dbReference>
<gene>
    <name evidence="3" type="ORF">EJB05_56753</name>
</gene>
<evidence type="ECO:0000313" key="3">
    <source>
        <dbReference type="EMBL" id="TVT97982.1"/>
    </source>
</evidence>
<dbReference type="InterPro" id="IPR044730">
    <property type="entry name" value="RNase_H-like_dom_plant"/>
</dbReference>
<dbReference type="Pfam" id="PF03031">
    <property type="entry name" value="NIF"/>
    <property type="match status" value="2"/>
</dbReference>
<dbReference type="OrthoDB" id="277011at2759"/>
<dbReference type="PROSITE" id="PS50969">
    <property type="entry name" value="FCP1"/>
    <property type="match status" value="1"/>
</dbReference>
<dbReference type="SUPFAM" id="SSF56784">
    <property type="entry name" value="HAD-like"/>
    <property type="match status" value="2"/>
</dbReference>
<dbReference type="InterPro" id="IPR023214">
    <property type="entry name" value="HAD_sf"/>
</dbReference>
<accession>A0A5J9SGF8</accession>
<keyword evidence="4" id="KW-1185">Reference proteome</keyword>
<proteinExistence type="predicted"/>
<feature type="non-terminal residue" evidence="3">
    <location>
        <position position="1"/>
    </location>
</feature>
<dbReference type="InterPro" id="IPR012337">
    <property type="entry name" value="RNaseH-like_sf"/>
</dbReference>
<dbReference type="GO" id="GO:0004523">
    <property type="term" value="F:RNA-DNA hybrid ribonuclease activity"/>
    <property type="evidence" value="ECO:0007669"/>
    <property type="project" value="InterPro"/>
</dbReference>
<dbReference type="CDD" id="cd07521">
    <property type="entry name" value="HAD_FCP1-like"/>
    <property type="match status" value="1"/>
</dbReference>
<evidence type="ECO:0000256" key="1">
    <source>
        <dbReference type="SAM" id="MobiDB-lite"/>
    </source>
</evidence>
<dbReference type="InterPro" id="IPR002156">
    <property type="entry name" value="RNaseH_domain"/>
</dbReference>
<sequence>RSPATRGRLGEAQGTHGQNNKSLTTKYGKRTGSSLSFHFLSPPARKTPQPRPCRSPEAIRVSATAPPLRPLRPPLDPGSGPSPAPSARSGPWPPVSANRRSFSPSLPVLGFPAAGSTPPAVGVLELAGSAPLRTRKKGAARYAAGDHANPRIRPSRKAIQSAAAEKKVTDLITSSSKKQKPIPSTSKKHSKGGRKLSVGCDTTETENEAPQVASGIPPDNQQRSDSHADDRPNNSIFSPTYHHPKECCLNSKGLDHKCVSFDSAGSLDEQMTHDTMEATLKSGTSHNSGCTNLSFNTRDGLSDHSCALNLQPTGENTILEVNEYSELGSLSSEVSAIYLAMQQSKLECIDEQSQDSTSTEGYAEGEEAEEYDEFDPYAFIKDLPDLSMVVPKFRPVLLPKQTRSCPRTTLVLDLDETLVHSTLEHCPDANFTFPVHFNFREHTIYVRCRPHLMEFLERVASMFETIIFTASQSIYAEQLLNVLDPKRKLFRHRVYRESCVYVEGNYLKDLTVLGRDLTRVMIVDNSPQGLAGKGTLLISTDISLLDQYEKLSPELCGAAVQEMQAFGFQLDNGIPIESWFDDPNDTELLKLLPFLETLVGVEDVRPYIGRKFNLREKVATAPSLAVDMQILAHQDPRNVAILGHHHLFTPQRSRPPGGPTRAAQAMVPACCPGEAAAAVLNDLRAQCTAPLLRRLGDAIAAGMRVGVSADGAGEFKMITSHSAPALERCGFLIKCSIGETGVEIHGKGEVACRVIYTTVPYKPTHTQTVVNSSKIPHLLSAMENKAPRSEFWTTMEDLESDNVAANAAAVNHVSALIAGGKLPDPALLCRLIAGLASNMSKPHHEIAVKLGAYSTLNAIWVAITRNQMNMDSSACRNALHTIKCCFLDEAFCLVQRRGELVRLWGVQEQLNAVKIIRISLHRSPVNNNARCVTAFASLMVSEYPDVMHACGDALLSLAPVIPDFVFTVTRAYCNLLVASPPQSSLQTIGMAVMLDRLKQISPSMAVHPFFNNLAMDVLQMLANQHLSVRKKVLNLAVCLLTPLNVDSVLQHLRIELGLAASADTPLEYHQMLEEAIRECHSSYPEIMDHNPLLRTQLLMGLLRVLRHVKSSPVCVAAVWAISVCSLSLLEIRSAILAITCLFEDLLDQREILKKITGGGDVQHDYTYYIDHCSGKEGDAQGKHQQPWLMEMEELLFVHLGLTRQRDGSYTIASSSRINTDESLLMPSRLERTDNLTRLVGSGDPFLAEFVGNVLSRLVEMAPTEMKAPRWKAPERGQYKINTDAAIAGATSNGAVGAICRSDNGDFIAASFMIVPNITEPETLEAMACLEALALAEDCNIRRMIVASDCRSVITHQERQGDA</sequence>
<dbReference type="CDD" id="cd06222">
    <property type="entry name" value="RNase_H_like"/>
    <property type="match status" value="1"/>
</dbReference>
<reference evidence="3 4" key="1">
    <citation type="journal article" date="2019" name="Sci. Rep.">
        <title>A high-quality genome of Eragrostis curvula grass provides insights into Poaceae evolution and supports new strategies to enhance forage quality.</title>
        <authorList>
            <person name="Carballo J."/>
            <person name="Santos B.A.C.M."/>
            <person name="Zappacosta D."/>
            <person name="Garbus I."/>
            <person name="Selva J.P."/>
            <person name="Gallo C.A."/>
            <person name="Diaz A."/>
            <person name="Albertini E."/>
            <person name="Caccamo M."/>
            <person name="Echenique V."/>
        </authorList>
    </citation>
    <scope>NUCLEOTIDE SEQUENCE [LARGE SCALE GENOMIC DNA]</scope>
    <source>
        <strain evidence="4">cv. Victoria</strain>
        <tissue evidence="3">Leaf</tissue>
    </source>
</reference>
<dbReference type="SMART" id="SM00577">
    <property type="entry name" value="CPDc"/>
    <property type="match status" value="1"/>
</dbReference>
<evidence type="ECO:0000259" key="2">
    <source>
        <dbReference type="PROSITE" id="PS50969"/>
    </source>
</evidence>
<feature type="domain" description="FCP1 homology" evidence="2">
    <location>
        <begin position="403"/>
        <end position="598"/>
    </location>
</feature>
<evidence type="ECO:0000313" key="4">
    <source>
        <dbReference type="Proteomes" id="UP000324897"/>
    </source>
</evidence>
<comment type="caution">
    <text evidence="3">The sequence shown here is derived from an EMBL/GenBank/DDBJ whole genome shotgun (WGS) entry which is preliminary data.</text>
</comment>
<organism evidence="3 4">
    <name type="scientific">Eragrostis curvula</name>
    <name type="common">weeping love grass</name>
    <dbReference type="NCBI Taxonomy" id="38414"/>
    <lineage>
        <taxon>Eukaryota</taxon>
        <taxon>Viridiplantae</taxon>
        <taxon>Streptophyta</taxon>
        <taxon>Embryophyta</taxon>
        <taxon>Tracheophyta</taxon>
        <taxon>Spermatophyta</taxon>
        <taxon>Magnoliopsida</taxon>
        <taxon>Liliopsida</taxon>
        <taxon>Poales</taxon>
        <taxon>Poaceae</taxon>
        <taxon>PACMAD clade</taxon>
        <taxon>Chloridoideae</taxon>
        <taxon>Eragrostideae</taxon>
        <taxon>Eragrostidinae</taxon>
        <taxon>Eragrostis</taxon>
    </lineage>
</organism>
<dbReference type="Gene3D" id="3.40.50.1000">
    <property type="entry name" value="HAD superfamily/HAD-like"/>
    <property type="match status" value="2"/>
</dbReference>
<dbReference type="PANTHER" id="PTHR12210">
    <property type="entry name" value="DULLARD PROTEIN PHOSPHATASE"/>
    <property type="match status" value="1"/>
</dbReference>
<protein>
    <recommendedName>
        <fullName evidence="2">FCP1 homology domain-containing protein</fullName>
    </recommendedName>
</protein>
<name>A0A5J9SGF8_9POAL</name>
<feature type="region of interest" description="Disordered" evidence="1">
    <location>
        <begin position="349"/>
        <end position="370"/>
    </location>
</feature>
<dbReference type="EMBL" id="RWGY01000914">
    <property type="protein sequence ID" value="TVT97982.1"/>
    <property type="molecule type" value="Genomic_DNA"/>
</dbReference>
<feature type="compositionally biased region" description="Basic and acidic residues" evidence="1">
    <location>
        <begin position="222"/>
        <end position="232"/>
    </location>
</feature>